<organism evidence="2 3">
    <name type="scientific">Methylobacterium gnaphalii</name>
    <dbReference type="NCBI Taxonomy" id="1010610"/>
    <lineage>
        <taxon>Bacteria</taxon>
        <taxon>Pseudomonadati</taxon>
        <taxon>Pseudomonadota</taxon>
        <taxon>Alphaproteobacteria</taxon>
        <taxon>Hyphomicrobiales</taxon>
        <taxon>Methylobacteriaceae</taxon>
        <taxon>Methylobacterium</taxon>
    </lineage>
</organism>
<feature type="region of interest" description="Disordered" evidence="1">
    <location>
        <begin position="1"/>
        <end position="24"/>
    </location>
</feature>
<dbReference type="EMBL" id="BJZV01000002">
    <property type="protein sequence ID" value="GEP08780.1"/>
    <property type="molecule type" value="Genomic_DNA"/>
</dbReference>
<feature type="compositionally biased region" description="Low complexity" evidence="1">
    <location>
        <begin position="68"/>
        <end position="93"/>
    </location>
</feature>
<dbReference type="AlphaFoldDB" id="A0A512JFR1"/>
<evidence type="ECO:0000256" key="1">
    <source>
        <dbReference type="SAM" id="MobiDB-lite"/>
    </source>
</evidence>
<dbReference type="Proteomes" id="UP000321750">
    <property type="component" value="Unassembled WGS sequence"/>
</dbReference>
<sequence length="144" mass="14699">MRSHPGPRTAKLSPSMPDSLMHARPDLLAAPSRPAPRRLIALGLCVCMVAVAAGGCGRRGRLEPPTEAPSTSGRASASPASARSLPLSTSAAAEAPDSDAVRDGDELPASATAPGIDSAPIQTNRGAKKGYKIPKDPFILDAIL</sequence>
<evidence type="ECO:0000313" key="3">
    <source>
        <dbReference type="Proteomes" id="UP000321750"/>
    </source>
</evidence>
<protein>
    <recommendedName>
        <fullName evidence="4">Lipoprotein</fullName>
    </recommendedName>
</protein>
<gene>
    <name evidence="2" type="ORF">MGN01_06250</name>
</gene>
<reference evidence="2 3" key="1">
    <citation type="submission" date="2019-07" db="EMBL/GenBank/DDBJ databases">
        <title>Whole genome shotgun sequence of Methylobacterium gnaphalii NBRC 107716.</title>
        <authorList>
            <person name="Hosoyama A."/>
            <person name="Uohara A."/>
            <person name="Ohji S."/>
            <person name="Ichikawa N."/>
        </authorList>
    </citation>
    <scope>NUCLEOTIDE SEQUENCE [LARGE SCALE GENOMIC DNA]</scope>
    <source>
        <strain evidence="2 3">NBRC 107716</strain>
    </source>
</reference>
<evidence type="ECO:0008006" key="4">
    <source>
        <dbReference type="Google" id="ProtNLM"/>
    </source>
</evidence>
<comment type="caution">
    <text evidence="2">The sequence shown here is derived from an EMBL/GenBank/DDBJ whole genome shotgun (WGS) entry which is preliminary data.</text>
</comment>
<feature type="region of interest" description="Disordered" evidence="1">
    <location>
        <begin position="56"/>
        <end position="129"/>
    </location>
</feature>
<evidence type="ECO:0000313" key="2">
    <source>
        <dbReference type="EMBL" id="GEP08780.1"/>
    </source>
</evidence>
<accession>A0A512JFR1</accession>
<proteinExistence type="predicted"/>
<keyword evidence="3" id="KW-1185">Reference proteome</keyword>
<name>A0A512JFR1_9HYPH</name>